<evidence type="ECO:0000256" key="4">
    <source>
        <dbReference type="SAM" id="MobiDB-lite"/>
    </source>
</evidence>
<feature type="compositionally biased region" description="Polar residues" evidence="4">
    <location>
        <begin position="222"/>
        <end position="238"/>
    </location>
</feature>
<protein>
    <submittedName>
        <fullName evidence="6">Hcp family T6SS protein CtsH2</fullName>
    </submittedName>
</protein>
<keyword evidence="1" id="KW-0929">Antimicrobial</keyword>
<comment type="caution">
    <text evidence="6">The sequence shown here is derived from an EMBL/GenBank/DDBJ whole genome shotgun (WGS) entry which is preliminary data.</text>
</comment>
<name>A0A2G0NLN9_9GAMM</name>
<organism evidence="6 7">
    <name type="scientific">Xenorhabdus mauleonii</name>
    <dbReference type="NCBI Taxonomy" id="351675"/>
    <lineage>
        <taxon>Bacteria</taxon>
        <taxon>Pseudomonadati</taxon>
        <taxon>Pseudomonadota</taxon>
        <taxon>Gammaproteobacteria</taxon>
        <taxon>Enterobacterales</taxon>
        <taxon>Morganellaceae</taxon>
        <taxon>Xenorhabdus</taxon>
    </lineage>
</organism>
<evidence type="ECO:0000313" key="6">
    <source>
        <dbReference type="EMBL" id="PHM35619.1"/>
    </source>
</evidence>
<proteinExistence type="predicted"/>
<dbReference type="EMBL" id="NITY01000039">
    <property type="protein sequence ID" value="PHM35619.1"/>
    <property type="molecule type" value="Genomic_DNA"/>
</dbReference>
<evidence type="ECO:0000256" key="1">
    <source>
        <dbReference type="ARBA" id="ARBA00022529"/>
    </source>
</evidence>
<evidence type="ECO:0000256" key="3">
    <source>
        <dbReference type="ARBA" id="ARBA00023048"/>
    </source>
</evidence>
<dbReference type="InterPro" id="IPR036302">
    <property type="entry name" value="Pyosin/cloacin_T_dom_sf"/>
</dbReference>
<keyword evidence="7" id="KW-1185">Reference proteome</keyword>
<dbReference type="Proteomes" id="UP000224607">
    <property type="component" value="Unassembled WGS sequence"/>
</dbReference>
<dbReference type="SUPFAM" id="SSF69369">
    <property type="entry name" value="Cloacin translocation domain"/>
    <property type="match status" value="1"/>
</dbReference>
<reference evidence="6 7" key="1">
    <citation type="journal article" date="2017" name="Nat. Microbiol.">
        <title>Natural product diversity associated with the nematode symbionts Photorhabdus and Xenorhabdus.</title>
        <authorList>
            <person name="Tobias N.J."/>
            <person name="Wolff H."/>
            <person name="Djahanschiri B."/>
            <person name="Grundmann F."/>
            <person name="Kronenwerth M."/>
            <person name="Shi Y.M."/>
            <person name="Simonyi S."/>
            <person name="Grun P."/>
            <person name="Shapiro-Ilan D."/>
            <person name="Pidot S.J."/>
            <person name="Stinear T.P."/>
            <person name="Ebersberger I."/>
            <person name="Bode H.B."/>
        </authorList>
    </citation>
    <scope>NUCLEOTIDE SEQUENCE [LARGE SCALE GENOMIC DNA]</scope>
    <source>
        <strain evidence="6 7">DSM 17908</strain>
    </source>
</reference>
<accession>A0A2G0NLN9</accession>
<keyword evidence="3" id="KW-0078">Bacteriocin</keyword>
<evidence type="ECO:0000256" key="2">
    <source>
        <dbReference type="ARBA" id="ARBA00023022"/>
    </source>
</evidence>
<feature type="domain" description="Pyosin/cloacin translocation" evidence="5">
    <location>
        <begin position="94"/>
        <end position="225"/>
    </location>
</feature>
<gene>
    <name evidence="6" type="ORF">Xmau_04500</name>
</gene>
<evidence type="ECO:0000259" key="5">
    <source>
        <dbReference type="Pfam" id="PF06958"/>
    </source>
</evidence>
<sequence length="420" mass="46943">MFPRAEANPILIEPYLQMMSQQAVIAGAAANQENNGQETASKTVLSKNERQTLEGIQSSLTRDYQLASASAMALGMMLRNWVNGDDDLYSHEHLKKIADNKGTAETRVRYRFAENAETGQLTAVGYHTSKENMLEPVKVRHVQYNKSLNRYEFWEDGASSPTLVWYQNAASGGLSQQDIDKSVSQDATVNVKVAVLDPQATGQTPGLPIPEEKNWRDGAYINPQQDPSEIGGNSTSTPIPDGRDSGPSKLTTPAPKEKDFRDYILIFPVAGIPPIYVYMNCPYGGTEKGKYSGRSYDPTKAGGSVQDLDWRNIEITQEGIDKVKLHTSRFDESVENQIMIERLEKILSGEIPITDYDRRFYTHETRELERYRALGVPDGANDLITWNNAHTATLEDYKINEKVEPLYTPEAIAIAIERES</sequence>
<keyword evidence="2" id="KW-0044">Antibiotic</keyword>
<evidence type="ECO:0000313" key="7">
    <source>
        <dbReference type="Proteomes" id="UP000224607"/>
    </source>
</evidence>
<dbReference type="InterPro" id="IPR016128">
    <property type="entry name" value="Pyosin/cloacin_T_dom"/>
</dbReference>
<dbReference type="Pfam" id="PF06958">
    <property type="entry name" value="Pyocin_S"/>
    <property type="match status" value="2"/>
</dbReference>
<feature type="domain" description="Pyosin/cloacin translocation" evidence="5">
    <location>
        <begin position="236"/>
        <end position="278"/>
    </location>
</feature>
<feature type="region of interest" description="Disordered" evidence="4">
    <location>
        <begin position="201"/>
        <end position="255"/>
    </location>
</feature>